<accession>A0ABQ8D7Q5</accession>
<sequence length="222" mass="25181">MANLEFVILLDIRQSTSLPLSQEVLIASPQRFVDTADCFMTFLLWLIETHIQELEEELKLLKNHSQPNIVSRAWGFEPNVSTLVLVIHALCSLRLYVDGEKIHSYVICSGFCGVSSVQNSILTLYGECDSLSARKLFDEMSERDLFKEMVREGETEPDSVTVTSVLKSCVVLEDVNMGRSVHGFSIRKGFDLGDVFVRNSLIDMYSKGFDVDFKWLSLWSSH</sequence>
<evidence type="ECO:0000313" key="2">
    <source>
        <dbReference type="Proteomes" id="UP000824890"/>
    </source>
</evidence>
<evidence type="ECO:0000313" key="1">
    <source>
        <dbReference type="EMBL" id="KAH0924818.1"/>
    </source>
</evidence>
<proteinExistence type="predicted"/>
<dbReference type="EMBL" id="JAGKQM010000005">
    <property type="protein sequence ID" value="KAH0924818.1"/>
    <property type="molecule type" value="Genomic_DNA"/>
</dbReference>
<keyword evidence="2" id="KW-1185">Reference proteome</keyword>
<comment type="caution">
    <text evidence="1">The sequence shown here is derived from an EMBL/GenBank/DDBJ whole genome shotgun (WGS) entry which is preliminary data.</text>
</comment>
<dbReference type="PANTHER" id="PTHR47926">
    <property type="entry name" value="PENTATRICOPEPTIDE REPEAT-CONTAINING PROTEIN"/>
    <property type="match status" value="1"/>
</dbReference>
<dbReference type="Gene3D" id="1.25.40.10">
    <property type="entry name" value="Tetratricopeptide repeat domain"/>
    <property type="match status" value="2"/>
</dbReference>
<name>A0ABQ8D7Q5_BRANA</name>
<dbReference type="InterPro" id="IPR046960">
    <property type="entry name" value="PPR_At4g14850-like_plant"/>
</dbReference>
<dbReference type="Proteomes" id="UP000824890">
    <property type="component" value="Unassembled WGS sequence"/>
</dbReference>
<dbReference type="InterPro" id="IPR011990">
    <property type="entry name" value="TPR-like_helical_dom_sf"/>
</dbReference>
<reference evidence="1 2" key="1">
    <citation type="submission" date="2021-05" db="EMBL/GenBank/DDBJ databases">
        <title>Genome Assembly of Synthetic Allotetraploid Brassica napus Reveals Homoeologous Exchanges between Subgenomes.</title>
        <authorList>
            <person name="Davis J.T."/>
        </authorList>
    </citation>
    <scope>NUCLEOTIDE SEQUENCE [LARGE SCALE GENOMIC DNA]</scope>
    <source>
        <strain evidence="2">cv. Da-Ae</strain>
        <tissue evidence="1">Seedling</tissue>
    </source>
</reference>
<evidence type="ECO:0008006" key="3">
    <source>
        <dbReference type="Google" id="ProtNLM"/>
    </source>
</evidence>
<organism evidence="1 2">
    <name type="scientific">Brassica napus</name>
    <name type="common">Rape</name>
    <dbReference type="NCBI Taxonomy" id="3708"/>
    <lineage>
        <taxon>Eukaryota</taxon>
        <taxon>Viridiplantae</taxon>
        <taxon>Streptophyta</taxon>
        <taxon>Embryophyta</taxon>
        <taxon>Tracheophyta</taxon>
        <taxon>Spermatophyta</taxon>
        <taxon>Magnoliopsida</taxon>
        <taxon>eudicotyledons</taxon>
        <taxon>Gunneridae</taxon>
        <taxon>Pentapetalae</taxon>
        <taxon>rosids</taxon>
        <taxon>malvids</taxon>
        <taxon>Brassicales</taxon>
        <taxon>Brassicaceae</taxon>
        <taxon>Brassiceae</taxon>
        <taxon>Brassica</taxon>
    </lineage>
</organism>
<gene>
    <name evidence="1" type="ORF">HID58_017074</name>
</gene>
<protein>
    <recommendedName>
        <fullName evidence="3">Pentatricopeptide repeat-containing protein</fullName>
    </recommendedName>
</protein>